<organism evidence="1 2">
    <name type="scientific">Vaccinium darrowii</name>
    <dbReference type="NCBI Taxonomy" id="229202"/>
    <lineage>
        <taxon>Eukaryota</taxon>
        <taxon>Viridiplantae</taxon>
        <taxon>Streptophyta</taxon>
        <taxon>Embryophyta</taxon>
        <taxon>Tracheophyta</taxon>
        <taxon>Spermatophyta</taxon>
        <taxon>Magnoliopsida</taxon>
        <taxon>eudicotyledons</taxon>
        <taxon>Gunneridae</taxon>
        <taxon>Pentapetalae</taxon>
        <taxon>asterids</taxon>
        <taxon>Ericales</taxon>
        <taxon>Ericaceae</taxon>
        <taxon>Vaccinioideae</taxon>
        <taxon>Vaccinieae</taxon>
        <taxon>Vaccinium</taxon>
    </lineage>
</organism>
<dbReference type="EMBL" id="CM037162">
    <property type="protein sequence ID" value="KAH7862188.1"/>
    <property type="molecule type" value="Genomic_DNA"/>
</dbReference>
<accession>A0ACB7Z9T4</accession>
<proteinExistence type="predicted"/>
<evidence type="ECO:0000313" key="1">
    <source>
        <dbReference type="EMBL" id="KAH7862188.1"/>
    </source>
</evidence>
<sequence length="576" mass="64373">MESSPEPYAQLGHHLWRPYKPNCDGADDHICVAGFQPDFLFRDYVTTQINMLLWISLISVTALLLRKLIGIFRLWAKARLIPGPPCPSSFYGHSKLISGSNLTDILSKSHEEYGPAVKLWLGPTQLLVSIKDPELIKEMLLKAEDRLPLTGKAFHWAFGRSSLFVSSFNEVQERRELLATDLNGKMLERANVFPTKVVDCVMERIQDLTVEANLDCKTVSQHFAFTLLGATLFGDAFLAWSKATIYEDLLKIVAKDACFWASYIVTPFWKQGFWRYQYFCTRLKSLTQDIIQHCKQNNKLFCQMDHIPHEKTRNRGGEAALDASHSSNTVVPEHLLLRELDGRHDAGESCGTIMSVMFHGYLTTSGLIGNIISRLAANAELQQKIHSEILVARRDQQSVEKMAFLLATVYESSRILPAGPLLQRCSLKHDLNLKAGVTIPAGAILVVPLQLVQMDESRWGSDASQFNPCRLLSNAEKKSDSVHLTSFADKLVDVGQDSYVLNDPNKNAAFLPFGSGTRACLGQKCAVLGVAALFASLLERYEIRLHPGSENEPNPMMNNYAPQLLPGPKIVFVKRG</sequence>
<protein>
    <submittedName>
        <fullName evidence="1">Uncharacterized protein</fullName>
    </submittedName>
</protein>
<name>A0ACB7Z9T4_9ERIC</name>
<evidence type="ECO:0000313" key="2">
    <source>
        <dbReference type="Proteomes" id="UP000828048"/>
    </source>
</evidence>
<comment type="caution">
    <text evidence="1">The sequence shown here is derived from an EMBL/GenBank/DDBJ whole genome shotgun (WGS) entry which is preliminary data.</text>
</comment>
<reference evidence="1 2" key="1">
    <citation type="journal article" date="2021" name="Hortic Res">
        <title>High-quality reference genome and annotation aids understanding of berry development for evergreen blueberry (Vaccinium darrowii).</title>
        <authorList>
            <person name="Yu J."/>
            <person name="Hulse-Kemp A.M."/>
            <person name="Babiker E."/>
            <person name="Staton M."/>
        </authorList>
    </citation>
    <scope>NUCLEOTIDE SEQUENCE [LARGE SCALE GENOMIC DNA]</scope>
    <source>
        <strain evidence="2">cv. NJ 8807/NJ 8810</strain>
        <tissue evidence="1">Young leaf</tissue>
    </source>
</reference>
<keyword evidence="2" id="KW-1185">Reference proteome</keyword>
<gene>
    <name evidence="1" type="ORF">Vadar_001244</name>
</gene>
<dbReference type="Proteomes" id="UP000828048">
    <property type="component" value="Chromosome 12"/>
</dbReference>